<keyword evidence="5 11" id="KW-0863">Zinc-finger</keyword>
<protein>
    <recommendedName>
        <fullName evidence="12">C2H2-type domain-containing protein</fullName>
    </recommendedName>
</protein>
<evidence type="ECO:0000313" key="13">
    <source>
        <dbReference type="Ensembl" id="ENSNBRP00000020974.1"/>
    </source>
</evidence>
<keyword evidence="6" id="KW-0862">Zinc</keyword>
<keyword evidence="7" id="KW-0805">Transcription regulation</keyword>
<feature type="domain" description="C2H2-type" evidence="12">
    <location>
        <begin position="411"/>
        <end position="438"/>
    </location>
</feature>
<sequence length="466" mass="52771">MSTKVRGLIQLHCKLPTDAHLSPDHSFNVCRRVVDTSESGIFFNRVRTSISFTVALQAGSSNVSASSPSCSFSLKFPVSQQVHEQNSPCSCLRDVLYGDDVKACLGPRHCLRASPQTQQSRCSRISTEAKFKRKITFEEEVQQRNRTQSLQQRALKEETDTFMVTVTYDDSDLSEPDLDSDQLGSRSSLLYESRDQEGSESFDSTSTATRNISQSITKSLKCNVCGKVFKPFSDPLAFKRHMAVHSGEKPYSCKTCGKGFTKNSTLLGHMRVHTGEKLYSCETRSRMKDHYRTHTGEKPHSCKTCGKSFTQRSALTVHMRIHTGERPYPCKTCGKMFTYSSILLAHIRTHTGEKPYHCKICGKVFTRSRMKDHYRTHTGEKPHSCKTCGKSFTQRSALTVHMRIHTGERPYPCKTCGKMFTYSSILLAHIRTHTGEKPYHCKICGKVFTYSSHLWRHMKSHPGEKT</sequence>
<organism evidence="13 14">
    <name type="scientific">Neolamprologus brichardi</name>
    <name type="common">Fairy cichlid</name>
    <name type="synonym">Lamprologus brichardi</name>
    <dbReference type="NCBI Taxonomy" id="32507"/>
    <lineage>
        <taxon>Eukaryota</taxon>
        <taxon>Metazoa</taxon>
        <taxon>Chordata</taxon>
        <taxon>Craniata</taxon>
        <taxon>Vertebrata</taxon>
        <taxon>Euteleostomi</taxon>
        <taxon>Actinopterygii</taxon>
        <taxon>Neopterygii</taxon>
        <taxon>Teleostei</taxon>
        <taxon>Neoteleostei</taxon>
        <taxon>Acanthomorphata</taxon>
        <taxon>Ovalentaria</taxon>
        <taxon>Cichlomorphae</taxon>
        <taxon>Cichliformes</taxon>
        <taxon>Cichlidae</taxon>
        <taxon>African cichlids</taxon>
        <taxon>Pseudocrenilabrinae</taxon>
        <taxon>Lamprologini</taxon>
        <taxon>Neolamprologus</taxon>
    </lineage>
</organism>
<keyword evidence="9" id="KW-0804">Transcription</keyword>
<dbReference type="GO" id="GO:0000978">
    <property type="term" value="F:RNA polymerase II cis-regulatory region sequence-specific DNA binding"/>
    <property type="evidence" value="ECO:0007669"/>
    <property type="project" value="TreeGrafter"/>
</dbReference>
<dbReference type="GO" id="GO:0008270">
    <property type="term" value="F:zinc ion binding"/>
    <property type="evidence" value="ECO:0007669"/>
    <property type="project" value="UniProtKB-KW"/>
</dbReference>
<evidence type="ECO:0000256" key="6">
    <source>
        <dbReference type="ARBA" id="ARBA00022833"/>
    </source>
</evidence>
<dbReference type="InterPro" id="IPR013087">
    <property type="entry name" value="Znf_C2H2_type"/>
</dbReference>
<dbReference type="SUPFAM" id="SSF57667">
    <property type="entry name" value="beta-beta-alpha zinc fingers"/>
    <property type="match status" value="4"/>
</dbReference>
<proteinExistence type="inferred from homology"/>
<dbReference type="GO" id="GO:0032502">
    <property type="term" value="P:developmental process"/>
    <property type="evidence" value="ECO:0007669"/>
    <property type="project" value="UniProtKB-ARBA"/>
</dbReference>
<comment type="similarity">
    <text evidence="2">Belongs to the krueppel C2H2-type zinc-finger protein family.</text>
</comment>
<dbReference type="PROSITE" id="PS00028">
    <property type="entry name" value="ZINC_FINGER_C2H2_1"/>
    <property type="match status" value="6"/>
</dbReference>
<dbReference type="Ensembl" id="ENSNBRT00000021540.1">
    <property type="protein sequence ID" value="ENSNBRP00000020974.1"/>
    <property type="gene ID" value="ENSNBRG00000015873.1"/>
</dbReference>
<feature type="domain" description="C2H2-type" evidence="12">
    <location>
        <begin position="251"/>
        <end position="278"/>
    </location>
</feature>
<feature type="domain" description="C2H2-type" evidence="12">
    <location>
        <begin position="439"/>
        <end position="466"/>
    </location>
</feature>
<evidence type="ECO:0000256" key="1">
    <source>
        <dbReference type="ARBA" id="ARBA00004123"/>
    </source>
</evidence>
<keyword evidence="8" id="KW-0238">DNA-binding</keyword>
<feature type="domain" description="C2H2-type" evidence="12">
    <location>
        <begin position="220"/>
        <end position="250"/>
    </location>
</feature>
<dbReference type="PANTHER" id="PTHR24390">
    <property type="entry name" value="ZINC FINGER PROTEIN"/>
    <property type="match status" value="1"/>
</dbReference>
<keyword evidence="3" id="KW-0479">Metal-binding</keyword>
<dbReference type="InterPro" id="IPR036236">
    <property type="entry name" value="Znf_C2H2_sf"/>
</dbReference>
<evidence type="ECO:0000256" key="11">
    <source>
        <dbReference type="PROSITE-ProRule" id="PRU00042"/>
    </source>
</evidence>
<feature type="domain" description="C2H2-type" evidence="12">
    <location>
        <begin position="328"/>
        <end position="355"/>
    </location>
</feature>
<dbReference type="Gene3D" id="3.30.160.60">
    <property type="entry name" value="Classic Zinc Finger"/>
    <property type="match status" value="8"/>
</dbReference>
<dbReference type="Bgee" id="ENSNBRG00000015873">
    <property type="expression patterns" value="Expressed in skeletal muscle tissue and 4 other cell types or tissues"/>
</dbReference>
<dbReference type="Proteomes" id="UP000261580">
    <property type="component" value="Unassembled WGS sequence"/>
</dbReference>
<dbReference type="FunFam" id="3.30.160.60:FF:001498">
    <property type="entry name" value="Zinc finger protein 404"/>
    <property type="match status" value="1"/>
</dbReference>
<evidence type="ECO:0000256" key="3">
    <source>
        <dbReference type="ARBA" id="ARBA00022723"/>
    </source>
</evidence>
<keyword evidence="10" id="KW-0539">Nucleus</keyword>
<evidence type="ECO:0000256" key="2">
    <source>
        <dbReference type="ARBA" id="ARBA00006991"/>
    </source>
</evidence>
<name>A0A3Q4MW84_NEOBR</name>
<dbReference type="Pfam" id="PF00096">
    <property type="entry name" value="zf-C2H2"/>
    <property type="match status" value="7"/>
</dbReference>
<dbReference type="GO" id="GO:0006357">
    <property type="term" value="P:regulation of transcription by RNA polymerase II"/>
    <property type="evidence" value="ECO:0007669"/>
    <property type="project" value="TreeGrafter"/>
</dbReference>
<dbReference type="FunFam" id="3.30.160.60:FF:000450">
    <property type="entry name" value="PR domain zinc finger protein 14"/>
    <property type="match status" value="2"/>
</dbReference>
<dbReference type="FunFam" id="3.30.160.60:FF:000202">
    <property type="entry name" value="Zinc finger protein 574"/>
    <property type="match status" value="1"/>
</dbReference>
<dbReference type="FunFam" id="3.30.160.60:FF:000478">
    <property type="entry name" value="Zinc finger protein 133"/>
    <property type="match status" value="1"/>
</dbReference>
<dbReference type="GeneTree" id="ENSGT00950000183169"/>
<evidence type="ECO:0000256" key="8">
    <source>
        <dbReference type="ARBA" id="ARBA00023125"/>
    </source>
</evidence>
<dbReference type="GO" id="GO:0005634">
    <property type="term" value="C:nucleus"/>
    <property type="evidence" value="ECO:0007669"/>
    <property type="project" value="UniProtKB-SubCell"/>
</dbReference>
<dbReference type="PANTHER" id="PTHR24390:SF159">
    <property type="entry name" value="GROWTH FACTOR INDEPENDENT 1 TRANSCRIPTIONAL REPRESSOR"/>
    <property type="match status" value="1"/>
</dbReference>
<evidence type="ECO:0000256" key="9">
    <source>
        <dbReference type="ARBA" id="ARBA00023163"/>
    </source>
</evidence>
<dbReference type="GO" id="GO:0003700">
    <property type="term" value="F:DNA-binding transcription factor activity"/>
    <property type="evidence" value="ECO:0007669"/>
    <property type="project" value="TreeGrafter"/>
</dbReference>
<accession>A0A3Q4MW84</accession>
<reference evidence="13" key="2">
    <citation type="submission" date="2025-09" db="UniProtKB">
        <authorList>
            <consortium name="Ensembl"/>
        </authorList>
    </citation>
    <scope>IDENTIFICATION</scope>
</reference>
<dbReference type="SMART" id="SM00355">
    <property type="entry name" value="ZnF_C2H2"/>
    <property type="match status" value="9"/>
</dbReference>
<dbReference type="STRING" id="32507.ENSNBRP00000020974"/>
<dbReference type="FunFam" id="3.30.160.60:FF:000475">
    <property type="entry name" value="zinc finger protein 32 isoform X1"/>
    <property type="match status" value="2"/>
</dbReference>
<keyword evidence="4" id="KW-0677">Repeat</keyword>
<evidence type="ECO:0000256" key="5">
    <source>
        <dbReference type="ARBA" id="ARBA00022771"/>
    </source>
</evidence>
<evidence type="ECO:0000256" key="10">
    <source>
        <dbReference type="ARBA" id="ARBA00023242"/>
    </source>
</evidence>
<feature type="domain" description="C2H2-type" evidence="12">
    <location>
        <begin position="383"/>
        <end position="410"/>
    </location>
</feature>
<comment type="subcellular location">
    <subcellularLocation>
        <location evidence="1">Nucleus</location>
    </subcellularLocation>
</comment>
<feature type="domain" description="C2H2-type" evidence="12">
    <location>
        <begin position="300"/>
        <end position="327"/>
    </location>
</feature>
<reference evidence="13" key="1">
    <citation type="submission" date="2025-08" db="UniProtKB">
        <authorList>
            <consortium name="Ensembl"/>
        </authorList>
    </citation>
    <scope>IDENTIFICATION</scope>
</reference>
<evidence type="ECO:0000256" key="4">
    <source>
        <dbReference type="ARBA" id="ARBA00022737"/>
    </source>
</evidence>
<dbReference type="PROSITE" id="PS50157">
    <property type="entry name" value="ZINC_FINGER_C2H2_2"/>
    <property type="match status" value="8"/>
</dbReference>
<keyword evidence="14" id="KW-1185">Reference proteome</keyword>
<evidence type="ECO:0000256" key="7">
    <source>
        <dbReference type="ARBA" id="ARBA00023015"/>
    </source>
</evidence>
<dbReference type="AlphaFoldDB" id="A0A3Q4MW84"/>
<dbReference type="SMART" id="SM00614">
    <property type="entry name" value="ZnF_BED"/>
    <property type="match status" value="3"/>
</dbReference>
<feature type="domain" description="C2H2-type" evidence="12">
    <location>
        <begin position="356"/>
        <end position="382"/>
    </location>
</feature>
<evidence type="ECO:0000313" key="14">
    <source>
        <dbReference type="Proteomes" id="UP000261580"/>
    </source>
</evidence>
<evidence type="ECO:0000259" key="12">
    <source>
        <dbReference type="PROSITE" id="PS50157"/>
    </source>
</evidence>